<dbReference type="RefSeq" id="WP_176974928.1">
    <property type="nucleotide sequence ID" value="NZ_JABZEO010000002.1"/>
</dbReference>
<dbReference type="Pfam" id="PF15931">
    <property type="entry name" value="DUF4747"/>
    <property type="match status" value="1"/>
</dbReference>
<accession>A0A850RG95</accession>
<keyword evidence="2" id="KW-1185">Reference proteome</keyword>
<evidence type="ECO:0000313" key="1">
    <source>
        <dbReference type="EMBL" id="NVZ08123.1"/>
    </source>
</evidence>
<sequence>MPKFKYYNVQLLPLDTNSTQNIGPAGYKLLLNSIWDSVRLAIKAKHLESIAAPLRNDMYLVPFHVAVGEDYAIGQLLKFNHIDALRDLYTGDELQKIGQGVTNKRLTFDFVFDFKRHILAISRTPGLPSSRPLVEALAYLVEAQADEIFPQHTVRVIELTESESLEEVLRADGYKRVEVTVTFSNSEETEEEWERHLEQDLRDNNVHDVEHIERSDKNT</sequence>
<comment type="caution">
    <text evidence="1">The sequence shown here is derived from an EMBL/GenBank/DDBJ whole genome shotgun (WGS) entry which is preliminary data.</text>
</comment>
<dbReference type="Proteomes" id="UP000592294">
    <property type="component" value="Unassembled WGS sequence"/>
</dbReference>
<feature type="non-terminal residue" evidence="1">
    <location>
        <position position="219"/>
    </location>
</feature>
<proteinExistence type="predicted"/>
<reference evidence="1 2" key="1">
    <citation type="submission" date="2020-06" db="EMBL/GenBank/DDBJ databases">
        <title>Whole-genome sequence of Allochromatium humboldtianum DSM 21881, type strain.</title>
        <authorList>
            <person name="Kyndt J.A."/>
            <person name="Meyer T.E."/>
        </authorList>
    </citation>
    <scope>NUCLEOTIDE SEQUENCE [LARGE SCALE GENOMIC DNA]</scope>
    <source>
        <strain evidence="1 2">DSM 21881</strain>
    </source>
</reference>
<organism evidence="1 2">
    <name type="scientific">Allochromatium humboldtianum</name>
    <dbReference type="NCBI Taxonomy" id="504901"/>
    <lineage>
        <taxon>Bacteria</taxon>
        <taxon>Pseudomonadati</taxon>
        <taxon>Pseudomonadota</taxon>
        <taxon>Gammaproteobacteria</taxon>
        <taxon>Chromatiales</taxon>
        <taxon>Chromatiaceae</taxon>
        <taxon>Allochromatium</taxon>
    </lineage>
</organism>
<name>A0A850RG95_9GAMM</name>
<protein>
    <submittedName>
        <fullName evidence="1">DUF4747 family protein</fullName>
    </submittedName>
</protein>
<gene>
    <name evidence="1" type="ORF">HW932_02470</name>
</gene>
<dbReference type="AlphaFoldDB" id="A0A850RG95"/>
<dbReference type="InterPro" id="IPR031832">
    <property type="entry name" value="DUF4747"/>
</dbReference>
<dbReference type="EMBL" id="JABZEO010000002">
    <property type="protein sequence ID" value="NVZ08123.1"/>
    <property type="molecule type" value="Genomic_DNA"/>
</dbReference>
<evidence type="ECO:0000313" key="2">
    <source>
        <dbReference type="Proteomes" id="UP000592294"/>
    </source>
</evidence>